<evidence type="ECO:0000256" key="1">
    <source>
        <dbReference type="ARBA" id="ARBA00004141"/>
    </source>
</evidence>
<evidence type="ECO:0000313" key="10">
    <source>
        <dbReference type="Proteomes" id="UP000032512"/>
    </source>
</evidence>
<feature type="transmembrane region" description="Helical" evidence="8">
    <location>
        <begin position="39"/>
        <end position="59"/>
    </location>
</feature>
<evidence type="ECO:0000256" key="6">
    <source>
        <dbReference type="ARBA" id="ARBA00022989"/>
    </source>
</evidence>
<keyword evidence="10" id="KW-1185">Reference proteome</keyword>
<comment type="similarity">
    <text evidence="2">Belongs to the amino acid-polyamine-organocation (APC) superfamily. Spore germination protein (SGP) (TC 2.A.3.9) family.</text>
</comment>
<dbReference type="InterPro" id="IPR004761">
    <property type="entry name" value="Spore_GerAB"/>
</dbReference>
<gene>
    <name evidence="9" type="ORF">UB32_16280</name>
</gene>
<feature type="transmembrane region" description="Helical" evidence="8">
    <location>
        <begin position="334"/>
        <end position="355"/>
    </location>
</feature>
<name>A0A0D6Z8R1_9BACI</name>
<evidence type="ECO:0000256" key="7">
    <source>
        <dbReference type="ARBA" id="ARBA00023136"/>
    </source>
</evidence>
<comment type="subcellular location">
    <subcellularLocation>
        <location evidence="1">Membrane</location>
        <topology evidence="1">Multi-pass membrane protein</topology>
    </subcellularLocation>
</comment>
<keyword evidence="4" id="KW-0309">Germination</keyword>
<feature type="transmembrane region" description="Helical" evidence="8">
    <location>
        <begin position="304"/>
        <end position="322"/>
    </location>
</feature>
<evidence type="ECO:0000313" key="9">
    <source>
        <dbReference type="EMBL" id="KIY20968.1"/>
    </source>
</evidence>
<evidence type="ECO:0000256" key="2">
    <source>
        <dbReference type="ARBA" id="ARBA00007998"/>
    </source>
</evidence>
<proteinExistence type="inferred from homology"/>
<keyword evidence="7 8" id="KW-0472">Membrane</keyword>
<keyword evidence="3" id="KW-0813">Transport</keyword>
<feature type="transmembrane region" description="Helical" evidence="8">
    <location>
        <begin position="79"/>
        <end position="104"/>
    </location>
</feature>
<dbReference type="GO" id="GO:0009847">
    <property type="term" value="P:spore germination"/>
    <property type="evidence" value="ECO:0007669"/>
    <property type="project" value="InterPro"/>
</dbReference>
<dbReference type="Pfam" id="PF03845">
    <property type="entry name" value="Spore_permease"/>
    <property type="match status" value="1"/>
</dbReference>
<feature type="transmembrane region" description="Helical" evidence="8">
    <location>
        <begin position="268"/>
        <end position="292"/>
    </location>
</feature>
<dbReference type="GO" id="GO:0016020">
    <property type="term" value="C:membrane"/>
    <property type="evidence" value="ECO:0007669"/>
    <property type="project" value="UniProtKB-SubCell"/>
</dbReference>
<dbReference type="EMBL" id="JXIQ01000141">
    <property type="protein sequence ID" value="KIY20968.1"/>
    <property type="molecule type" value="Genomic_DNA"/>
</dbReference>
<keyword evidence="5 8" id="KW-0812">Transmembrane</keyword>
<dbReference type="RefSeq" id="WP_044395644.1">
    <property type="nucleotide sequence ID" value="NZ_JXIQ01000141.1"/>
</dbReference>
<feature type="transmembrane region" description="Helical" evidence="8">
    <location>
        <begin position="12"/>
        <end position="33"/>
    </location>
</feature>
<feature type="transmembrane region" description="Helical" evidence="8">
    <location>
        <begin position="116"/>
        <end position="133"/>
    </location>
</feature>
<dbReference type="AlphaFoldDB" id="A0A0D6Z8R1"/>
<keyword evidence="6 8" id="KW-1133">Transmembrane helix</keyword>
<evidence type="ECO:0000256" key="5">
    <source>
        <dbReference type="ARBA" id="ARBA00022692"/>
    </source>
</evidence>
<sequence length="366" mass="41449">MLEVISYRQSVFLLSMILPVTGHFLLLPTIFSFSGHEAWVAILLAAPLSFLFGFILYRLHTIFPNYTFNDMLTQTFGKIAGNFLNIGLLCYFFYLMLITFYGMIDFIQVIFLPETPRFVIAIPFFLVVLYASYSGIESIARISEALLPIIIFTGSTIGIATIPEKNYKLLLPVFENGLISLTSSIVLTIALYGETLLLLMIHIKKDHAKSRSLMFTNTLLMVLITFMFLGTVTGTISVFGEKLVQTLEYPAQSIVRLVSFGFIERFDIYGIAVIVLGSVIRASVLLISIYQIFRKWVSSEKAKWPIQLAIIIAIVFFSFAVIDSHRHFISIYITNYYPLTAVISFGLPLITWIVSEFKRIAKPLKL</sequence>
<feature type="transmembrane region" description="Helical" evidence="8">
    <location>
        <begin position="145"/>
        <end position="163"/>
    </location>
</feature>
<dbReference type="NCBIfam" id="TIGR00912">
    <property type="entry name" value="2A0309"/>
    <property type="match status" value="1"/>
</dbReference>
<accession>A0A0D6Z8R1</accession>
<reference evidence="9 10" key="1">
    <citation type="submission" date="2015-01" db="EMBL/GenBank/DDBJ databases">
        <title>Draft genome sequences of the supercritical CO2 tolerant bacteria Bacillus subterraneus MITOT1 and Bacillus cereus MIT0214.</title>
        <authorList>
            <person name="Peet K.C."/>
            <person name="Thompson J.R."/>
        </authorList>
    </citation>
    <scope>NUCLEOTIDE SEQUENCE [LARGE SCALE GENOMIC DNA]</scope>
    <source>
        <strain evidence="9 10">MITOT1</strain>
    </source>
</reference>
<dbReference type="Proteomes" id="UP000032512">
    <property type="component" value="Unassembled WGS sequence"/>
</dbReference>
<protein>
    <submittedName>
        <fullName evidence="9">Uncharacterized protein</fullName>
    </submittedName>
</protein>
<dbReference type="OrthoDB" id="2381188at2"/>
<feature type="transmembrane region" description="Helical" evidence="8">
    <location>
        <begin position="178"/>
        <end position="201"/>
    </location>
</feature>
<comment type="caution">
    <text evidence="9">The sequence shown here is derived from an EMBL/GenBank/DDBJ whole genome shotgun (WGS) entry which is preliminary data.</text>
</comment>
<dbReference type="PANTHER" id="PTHR34975">
    <property type="entry name" value="SPORE GERMINATION PROTEIN A2"/>
    <property type="match status" value="1"/>
</dbReference>
<evidence type="ECO:0000256" key="8">
    <source>
        <dbReference type="SAM" id="Phobius"/>
    </source>
</evidence>
<feature type="transmembrane region" description="Helical" evidence="8">
    <location>
        <begin position="213"/>
        <end position="239"/>
    </location>
</feature>
<evidence type="ECO:0000256" key="4">
    <source>
        <dbReference type="ARBA" id="ARBA00022544"/>
    </source>
</evidence>
<dbReference type="PANTHER" id="PTHR34975:SF2">
    <property type="entry name" value="SPORE GERMINATION PROTEIN A2"/>
    <property type="match status" value="1"/>
</dbReference>
<dbReference type="PATRIC" id="fig|285983.3.peg.2370"/>
<organism evidence="9 10">
    <name type="scientific">Mesobacillus subterraneus</name>
    <dbReference type="NCBI Taxonomy" id="285983"/>
    <lineage>
        <taxon>Bacteria</taxon>
        <taxon>Bacillati</taxon>
        <taxon>Bacillota</taxon>
        <taxon>Bacilli</taxon>
        <taxon>Bacillales</taxon>
        <taxon>Bacillaceae</taxon>
        <taxon>Mesobacillus</taxon>
    </lineage>
</organism>
<evidence type="ECO:0000256" key="3">
    <source>
        <dbReference type="ARBA" id="ARBA00022448"/>
    </source>
</evidence>